<keyword evidence="4" id="KW-0865">Zymogen</keyword>
<comment type="similarity">
    <text evidence="1">Belongs to the peptidase S45 family.</text>
</comment>
<dbReference type="InterPro" id="IPR043146">
    <property type="entry name" value="Penicillin_amidase_N_B-knob"/>
</dbReference>
<name>A0A2R4C633_9BURK</name>
<dbReference type="OrthoDB" id="9760084at2"/>
<evidence type="ECO:0000256" key="2">
    <source>
        <dbReference type="ARBA" id="ARBA00022729"/>
    </source>
</evidence>
<keyword evidence="3" id="KW-0378">Hydrolase</keyword>
<evidence type="ECO:0000256" key="1">
    <source>
        <dbReference type="ARBA" id="ARBA00006586"/>
    </source>
</evidence>
<dbReference type="Gene3D" id="1.10.1400.10">
    <property type="match status" value="1"/>
</dbReference>
<proteinExistence type="inferred from homology"/>
<evidence type="ECO:0000313" key="5">
    <source>
        <dbReference type="EMBL" id="AVR95030.1"/>
    </source>
</evidence>
<dbReference type="InterPro" id="IPR029055">
    <property type="entry name" value="Ntn_hydrolases_N"/>
</dbReference>
<dbReference type="PANTHER" id="PTHR34218">
    <property type="entry name" value="PEPTIDASE S45 PENICILLIN AMIDASE"/>
    <property type="match status" value="1"/>
</dbReference>
<keyword evidence="2" id="KW-0732">Signal</keyword>
<dbReference type="GO" id="GO:0017000">
    <property type="term" value="P:antibiotic biosynthetic process"/>
    <property type="evidence" value="ECO:0007669"/>
    <property type="project" value="InterPro"/>
</dbReference>
<reference evidence="5 6" key="1">
    <citation type="submission" date="2018-03" db="EMBL/GenBank/DDBJ databases">
        <title>Massilia armeniaca sp. nov., isolated from desert soil.</title>
        <authorList>
            <person name="Huang H."/>
            <person name="Ren M."/>
        </authorList>
    </citation>
    <scope>NUCLEOTIDE SEQUENCE [LARGE SCALE GENOMIC DNA]</scope>
    <source>
        <strain evidence="5 6">ZMN-3</strain>
    </source>
</reference>
<dbReference type="AlphaFoldDB" id="A0A2R4C633"/>
<protein>
    <submittedName>
        <fullName evidence="5">Acylase</fullName>
    </submittedName>
</protein>
<dbReference type="EMBL" id="CP028324">
    <property type="protein sequence ID" value="AVR95030.1"/>
    <property type="molecule type" value="Genomic_DNA"/>
</dbReference>
<dbReference type="Gene3D" id="1.10.439.10">
    <property type="entry name" value="Penicillin Amidohydrolase, domain 1"/>
    <property type="match status" value="1"/>
</dbReference>
<dbReference type="PROSITE" id="PS51257">
    <property type="entry name" value="PROKAR_LIPOPROTEIN"/>
    <property type="match status" value="1"/>
</dbReference>
<dbReference type="SUPFAM" id="SSF56235">
    <property type="entry name" value="N-terminal nucleophile aminohydrolases (Ntn hydrolases)"/>
    <property type="match status" value="1"/>
</dbReference>
<sequence>MDRSHDAPIPTTGVPMPCKLNVAALAALSLLSACGGGDHRPPDKPRLHASIARTSFGIPHIQAANEEGLGYGIGYAYAEDNFCLLASEVATVNGERSRHFGPDGATSDNPELVVSNLDSDFFFRQWNDDESVATAWAAQPAEVQALMRGYVAGVNRYLAQHGAAGLPQACRNGSWVRPLTERDVIRLMRRITMTTTAWIGDIATTQPPGAASATRAPARKRLAPRITASNAVAVGADASAHGGGLLLGQPHLPWDEAQRFYQLHLTIPGKMDVMGATLPGLPAVAIGFTPQFAWTHTTDTAAHATVYALKLDPADPTRYLVDGQSRPLRRRTISVPVKLADGSLGTRSRTLYSTEDGPLISSGETLAWTGTTAYVLRDANAVNHRAVAQWYRMNVARSLAELKEANLQLAGNPWNNTIAVDRAGTTLMMDVTPVANLPDDVLAGCLVPELAHLADGGLFVLDGSRAACAWRDEPGAPQAGTVPTRRLPLLERRDYVQNANDSAWLSNPAAPLTGFSPLVSRDGVPQGARTRLALTALQARLRDSKLTADDLRAMALDDKVYLAELVLPDVRAWCGTAAVTAALRSGCAALSSWSGDAGYDANAGLPYLAAMLGEGPAQESAWLVPFDPRDPVNTPRALNYRDADVAQALAASLTRKVREFDAAGIAANAKLGDFQVSRRGGTTLPIHGGPGELGIFNTIDVADEARGGRFEVTGGTSYVQVVELGGGGPRAQALLAYSQSSDPASPHHLDQTRRFAQRQWVTLPFTAAEIAADPALRRQELKE</sequence>
<organism evidence="5 6">
    <name type="scientific">Pseudoduganella armeniaca</name>
    <dbReference type="NCBI Taxonomy" id="2072590"/>
    <lineage>
        <taxon>Bacteria</taxon>
        <taxon>Pseudomonadati</taxon>
        <taxon>Pseudomonadota</taxon>
        <taxon>Betaproteobacteria</taxon>
        <taxon>Burkholderiales</taxon>
        <taxon>Oxalobacteraceae</taxon>
        <taxon>Telluria group</taxon>
        <taxon>Pseudoduganella</taxon>
    </lineage>
</organism>
<dbReference type="Gene3D" id="3.60.20.10">
    <property type="entry name" value="Glutamine Phosphoribosylpyrophosphate, subunit 1, domain 1"/>
    <property type="match status" value="1"/>
</dbReference>
<dbReference type="GO" id="GO:0016811">
    <property type="term" value="F:hydrolase activity, acting on carbon-nitrogen (but not peptide) bonds, in linear amides"/>
    <property type="evidence" value="ECO:0007669"/>
    <property type="project" value="InterPro"/>
</dbReference>
<dbReference type="KEGG" id="masz:C9I28_04325"/>
<dbReference type="PANTHER" id="PTHR34218:SF3">
    <property type="entry name" value="ACYL-HOMOSERINE LACTONE ACYLASE PVDQ"/>
    <property type="match status" value="1"/>
</dbReference>
<evidence type="ECO:0000256" key="4">
    <source>
        <dbReference type="ARBA" id="ARBA00023145"/>
    </source>
</evidence>
<dbReference type="InterPro" id="IPR023343">
    <property type="entry name" value="Penicillin_amidase_dom1"/>
</dbReference>
<accession>A0A2R4C633</accession>
<keyword evidence="6" id="KW-1185">Reference proteome</keyword>
<dbReference type="Gene3D" id="2.30.120.10">
    <property type="match status" value="1"/>
</dbReference>
<evidence type="ECO:0000256" key="3">
    <source>
        <dbReference type="ARBA" id="ARBA00022801"/>
    </source>
</evidence>
<evidence type="ECO:0000313" key="6">
    <source>
        <dbReference type="Proteomes" id="UP000240505"/>
    </source>
</evidence>
<gene>
    <name evidence="5" type="ORF">C9I28_04325</name>
</gene>
<dbReference type="Proteomes" id="UP000240505">
    <property type="component" value="Chromosome"/>
</dbReference>
<dbReference type="InterPro" id="IPR002692">
    <property type="entry name" value="S45"/>
</dbReference>
<dbReference type="Pfam" id="PF01804">
    <property type="entry name" value="Penicil_amidase"/>
    <property type="match status" value="1"/>
</dbReference>
<dbReference type="InterPro" id="IPR043147">
    <property type="entry name" value="Penicillin_amidase_A-knob"/>
</dbReference>